<feature type="transmembrane region" description="Helical" evidence="7">
    <location>
        <begin position="244"/>
        <end position="271"/>
    </location>
</feature>
<keyword evidence="4 7" id="KW-0812">Transmembrane</keyword>
<evidence type="ECO:0000256" key="7">
    <source>
        <dbReference type="SAM" id="Phobius"/>
    </source>
</evidence>
<feature type="transmembrane region" description="Helical" evidence="7">
    <location>
        <begin position="107"/>
        <end position="130"/>
    </location>
</feature>
<dbReference type="PANTHER" id="PTHR23517">
    <property type="entry name" value="RESISTANCE PROTEIN MDTM, PUTATIVE-RELATED-RELATED"/>
    <property type="match status" value="1"/>
</dbReference>
<keyword evidence="5 7" id="KW-1133">Transmembrane helix</keyword>
<evidence type="ECO:0000256" key="2">
    <source>
        <dbReference type="ARBA" id="ARBA00022448"/>
    </source>
</evidence>
<organism evidence="9 10">
    <name type="scientific">Streptomyces glomeratus</name>
    <dbReference type="NCBI Taxonomy" id="284452"/>
    <lineage>
        <taxon>Bacteria</taxon>
        <taxon>Bacillati</taxon>
        <taxon>Actinomycetota</taxon>
        <taxon>Actinomycetes</taxon>
        <taxon>Kitasatosporales</taxon>
        <taxon>Streptomycetaceae</taxon>
        <taxon>Streptomyces</taxon>
    </lineage>
</organism>
<dbReference type="Pfam" id="PF07690">
    <property type="entry name" value="MFS_1"/>
    <property type="match status" value="1"/>
</dbReference>
<comment type="caution">
    <text evidence="9">The sequence shown here is derived from an EMBL/GenBank/DDBJ whole genome shotgun (WGS) entry which is preliminary data.</text>
</comment>
<evidence type="ECO:0000256" key="3">
    <source>
        <dbReference type="ARBA" id="ARBA00022475"/>
    </source>
</evidence>
<dbReference type="PROSITE" id="PS00216">
    <property type="entry name" value="SUGAR_TRANSPORT_1"/>
    <property type="match status" value="1"/>
</dbReference>
<keyword evidence="3" id="KW-1003">Cell membrane</keyword>
<name>A0ABP6LI59_9ACTN</name>
<feature type="transmembrane region" description="Helical" evidence="7">
    <location>
        <begin position="344"/>
        <end position="365"/>
    </location>
</feature>
<evidence type="ECO:0000256" key="5">
    <source>
        <dbReference type="ARBA" id="ARBA00022989"/>
    </source>
</evidence>
<comment type="subcellular location">
    <subcellularLocation>
        <location evidence="1">Cell membrane</location>
        <topology evidence="1">Multi-pass membrane protein</topology>
    </subcellularLocation>
</comment>
<dbReference type="EMBL" id="BAAAUF010000020">
    <property type="protein sequence ID" value="GAA3044281.1"/>
    <property type="molecule type" value="Genomic_DNA"/>
</dbReference>
<feature type="transmembrane region" description="Helical" evidence="7">
    <location>
        <begin position="219"/>
        <end position="238"/>
    </location>
</feature>
<evidence type="ECO:0000313" key="10">
    <source>
        <dbReference type="Proteomes" id="UP001501532"/>
    </source>
</evidence>
<keyword evidence="10" id="KW-1185">Reference proteome</keyword>
<evidence type="ECO:0000256" key="6">
    <source>
        <dbReference type="ARBA" id="ARBA00023136"/>
    </source>
</evidence>
<dbReference type="Gene3D" id="1.20.1250.20">
    <property type="entry name" value="MFS general substrate transporter like domains"/>
    <property type="match status" value="1"/>
</dbReference>
<dbReference type="PROSITE" id="PS50850">
    <property type="entry name" value="MFS"/>
    <property type="match status" value="1"/>
</dbReference>
<dbReference type="SUPFAM" id="SSF103473">
    <property type="entry name" value="MFS general substrate transporter"/>
    <property type="match status" value="1"/>
</dbReference>
<feature type="transmembrane region" description="Helical" evidence="7">
    <location>
        <begin position="52"/>
        <end position="71"/>
    </location>
</feature>
<dbReference type="InterPro" id="IPR020846">
    <property type="entry name" value="MFS_dom"/>
</dbReference>
<dbReference type="InterPro" id="IPR005829">
    <property type="entry name" value="Sugar_transporter_CS"/>
</dbReference>
<evidence type="ECO:0000313" key="9">
    <source>
        <dbReference type="EMBL" id="GAA3044281.1"/>
    </source>
</evidence>
<reference evidence="10" key="1">
    <citation type="journal article" date="2019" name="Int. J. Syst. Evol. Microbiol.">
        <title>The Global Catalogue of Microorganisms (GCM) 10K type strain sequencing project: providing services to taxonomists for standard genome sequencing and annotation.</title>
        <authorList>
            <consortium name="The Broad Institute Genomics Platform"/>
            <consortium name="The Broad Institute Genome Sequencing Center for Infectious Disease"/>
            <person name="Wu L."/>
            <person name="Ma J."/>
        </authorList>
    </citation>
    <scope>NUCLEOTIDE SEQUENCE [LARGE SCALE GENOMIC DNA]</scope>
    <source>
        <strain evidence="10">JCM 9091</strain>
    </source>
</reference>
<dbReference type="RefSeq" id="WP_234515987.1">
    <property type="nucleotide sequence ID" value="NZ_BAAAUF010000020.1"/>
</dbReference>
<feature type="domain" description="Major facilitator superfamily (MFS) profile" evidence="8">
    <location>
        <begin position="10"/>
        <end position="430"/>
    </location>
</feature>
<proteinExistence type="predicted"/>
<evidence type="ECO:0000259" key="8">
    <source>
        <dbReference type="PROSITE" id="PS50850"/>
    </source>
</evidence>
<keyword evidence="2" id="KW-0813">Transport</keyword>
<accession>A0ABP6LI59</accession>
<protein>
    <submittedName>
        <fullName evidence="9">MFS transporter</fullName>
    </submittedName>
</protein>
<dbReference type="InterPro" id="IPR050171">
    <property type="entry name" value="MFS_Transporters"/>
</dbReference>
<feature type="transmembrane region" description="Helical" evidence="7">
    <location>
        <begin position="283"/>
        <end position="303"/>
    </location>
</feature>
<dbReference type="InterPro" id="IPR011701">
    <property type="entry name" value="MFS"/>
</dbReference>
<feature type="transmembrane region" description="Helical" evidence="7">
    <location>
        <begin position="12"/>
        <end position="32"/>
    </location>
</feature>
<dbReference type="InterPro" id="IPR036259">
    <property type="entry name" value="MFS_trans_sf"/>
</dbReference>
<evidence type="ECO:0000256" key="4">
    <source>
        <dbReference type="ARBA" id="ARBA00022692"/>
    </source>
</evidence>
<feature type="transmembrane region" description="Helical" evidence="7">
    <location>
        <begin position="377"/>
        <end position="396"/>
    </location>
</feature>
<keyword evidence="6 7" id="KW-0472">Membrane</keyword>
<feature type="transmembrane region" description="Helical" evidence="7">
    <location>
        <begin position="309"/>
        <end position="337"/>
    </location>
</feature>
<dbReference type="PANTHER" id="PTHR23517:SF13">
    <property type="entry name" value="MAJOR FACILITATOR SUPERFAMILY MFS_1"/>
    <property type="match status" value="1"/>
</dbReference>
<dbReference type="Proteomes" id="UP001501532">
    <property type="component" value="Unassembled WGS sequence"/>
</dbReference>
<gene>
    <name evidence="9" type="ORF">GCM10010448_28860</name>
</gene>
<sequence length="430" mass="44004">MHTQHRRQPGRLSRPVGFWLKAVTLFALFVAASAPSPLYVVYQHRWGFSPTVLTTIFAVYALALLVALLMVGGLSDHIGRRPVLAAALIVEAASMAVFLTADGVGLLLVARILQGLATGAATGAISAGLMDLQPSPTSRLGSLLNSAAPAAGLALGALGTGLLVQYAPAPTTLVFVLLIAVFLLLTAAVYFLPEPVTPRPGAWASLRPQMAVPHHGRRTFLATTPCLIATWAISGLYLSLGPSLAVGILHIGSHLVGALVVTTLYSAGTVASLLVRNLAPKRVMAVGCVALAVGTGLTLLALVGPSTPLFFLGTALAGVGWGSSFLGSFGSLAVLAGPTERAKLFASVYVVSYLAFSVPAVVAGLAVPSHGLRTTTMWYGVIVIVLALLAVAGSTVRRRAAEPSVAVASSGSLAAAGPSHLEAAKAARRQ</sequence>
<evidence type="ECO:0000256" key="1">
    <source>
        <dbReference type="ARBA" id="ARBA00004651"/>
    </source>
</evidence>
<feature type="transmembrane region" description="Helical" evidence="7">
    <location>
        <begin position="142"/>
        <end position="167"/>
    </location>
</feature>
<feature type="transmembrane region" description="Helical" evidence="7">
    <location>
        <begin position="83"/>
        <end position="101"/>
    </location>
</feature>
<feature type="transmembrane region" description="Helical" evidence="7">
    <location>
        <begin position="173"/>
        <end position="192"/>
    </location>
</feature>